<reference evidence="1 2" key="1">
    <citation type="journal article" date="2020" name="Int. J. Syst. Evol. Microbiol.">
        <title>Novel acetic acid bacteria from cider fermentations: Acetobacter conturbans sp. nov. and Acetobacter fallax sp. nov.</title>
        <authorList>
            <person name="Sombolestani A.S."/>
            <person name="Cleenwerck I."/>
            <person name="Cnockaert M."/>
            <person name="Borremans W."/>
            <person name="Wieme A.D."/>
            <person name="De Vuyst L."/>
            <person name="Vandamme P."/>
        </authorList>
    </citation>
    <scope>NUCLEOTIDE SEQUENCE [LARGE SCALE GENOMIC DNA]</scope>
    <source>
        <strain evidence="1 2">LMG 1637</strain>
    </source>
</reference>
<evidence type="ECO:0000313" key="2">
    <source>
        <dbReference type="Proteomes" id="UP000615326"/>
    </source>
</evidence>
<proteinExistence type="predicted"/>
<dbReference type="EMBL" id="WOSW01000049">
    <property type="protein sequence ID" value="NHO34032.1"/>
    <property type="molecule type" value="Genomic_DNA"/>
</dbReference>
<sequence length="199" mass="22072">MTALKIILLTLCVFLVSCGPKIHEVFSPAEVQWSLEKGATTLILHGQARNSLYPGGRDCESAHDGMIFPDTKYFDAWYRVQTSGSHFAEDISSDARQYIRHASAEPGCIYTFRNVPAGNWRILLDISWYTSGVAGTGPYYGHSRHVPAGPGITSGRIHIDGTETVIRKNFISDEGLTTNSDHPFRMPRHQAVLEPWAVP</sequence>
<evidence type="ECO:0000313" key="1">
    <source>
        <dbReference type="EMBL" id="NHO34032.1"/>
    </source>
</evidence>
<evidence type="ECO:0008006" key="3">
    <source>
        <dbReference type="Google" id="ProtNLM"/>
    </source>
</evidence>
<gene>
    <name evidence="1" type="ORF">GOB84_16075</name>
</gene>
<dbReference type="Proteomes" id="UP000615326">
    <property type="component" value="Unassembled WGS sequence"/>
</dbReference>
<accession>A0ABX0KEK9</accession>
<protein>
    <recommendedName>
        <fullName evidence="3">Lipoprotein</fullName>
    </recommendedName>
</protein>
<keyword evidence="2" id="KW-1185">Reference proteome</keyword>
<organism evidence="1 2">
    <name type="scientific">Acetobacter fallax</name>
    <dbReference type="NCBI Taxonomy" id="1737473"/>
    <lineage>
        <taxon>Bacteria</taxon>
        <taxon>Pseudomonadati</taxon>
        <taxon>Pseudomonadota</taxon>
        <taxon>Alphaproteobacteria</taxon>
        <taxon>Acetobacterales</taxon>
        <taxon>Acetobacteraceae</taxon>
        <taxon>Acetobacter</taxon>
    </lineage>
</organism>
<dbReference type="RefSeq" id="WP_173578496.1">
    <property type="nucleotide sequence ID" value="NZ_WOSW01000049.1"/>
</dbReference>
<name>A0ABX0KEK9_9PROT</name>
<dbReference type="PROSITE" id="PS51257">
    <property type="entry name" value="PROKAR_LIPOPROTEIN"/>
    <property type="match status" value="1"/>
</dbReference>
<comment type="caution">
    <text evidence="1">The sequence shown here is derived from an EMBL/GenBank/DDBJ whole genome shotgun (WGS) entry which is preliminary data.</text>
</comment>